<dbReference type="AlphaFoldDB" id="A0A292Q7N0"/>
<name>A0A292Q7N0_9PEZI</name>
<organism evidence="2 3">
    <name type="scientific">Tuber aestivum</name>
    <name type="common">summer truffle</name>
    <dbReference type="NCBI Taxonomy" id="59557"/>
    <lineage>
        <taxon>Eukaryota</taxon>
        <taxon>Fungi</taxon>
        <taxon>Dikarya</taxon>
        <taxon>Ascomycota</taxon>
        <taxon>Pezizomycotina</taxon>
        <taxon>Pezizomycetes</taxon>
        <taxon>Pezizales</taxon>
        <taxon>Tuberaceae</taxon>
        <taxon>Tuber</taxon>
    </lineage>
</organism>
<feature type="region of interest" description="Disordered" evidence="1">
    <location>
        <begin position="1"/>
        <end position="26"/>
    </location>
</feature>
<keyword evidence="3" id="KW-1185">Reference proteome</keyword>
<evidence type="ECO:0000313" key="2">
    <source>
        <dbReference type="EMBL" id="CUS15414.1"/>
    </source>
</evidence>
<protein>
    <submittedName>
        <fullName evidence="2">Uncharacterized protein</fullName>
    </submittedName>
</protein>
<evidence type="ECO:0000256" key="1">
    <source>
        <dbReference type="SAM" id="MobiDB-lite"/>
    </source>
</evidence>
<evidence type="ECO:0000313" key="3">
    <source>
        <dbReference type="Proteomes" id="UP001412239"/>
    </source>
</evidence>
<proteinExistence type="predicted"/>
<dbReference type="EMBL" id="LN890947">
    <property type="protein sequence ID" value="CUS15414.1"/>
    <property type="molecule type" value="Genomic_DNA"/>
</dbReference>
<accession>A0A292Q7N0</accession>
<dbReference type="Proteomes" id="UP001412239">
    <property type="component" value="Unassembled WGS sequence"/>
</dbReference>
<sequence>MDNLDATLGHHSSPQDSHTPVLYPTPHAIPTSLELRAEGSTNRSPQALPLVHFLQNVDPEWRDLQENREEELETMLYGRVQELEEKWFRRYSDRVKESEEKSMQIFDLQGLVRDANARYLKLSGYLNLRGALGAERIVEHAKELKKLPGKCPSGTQAALDILATTQAFKKILEMEIKGRKLVGRDVKRCIPLVYHECSKHAHGNTGMITVDHGDRTRSECAVLVAFLKLQDGWTGGLKWKEADGDTEPGH</sequence>
<gene>
    <name evidence="2" type="ORF">GSTUAT00000465001</name>
</gene>
<reference evidence="2" key="1">
    <citation type="submission" date="2015-10" db="EMBL/GenBank/DDBJ databases">
        <authorList>
            <person name="Regsiter A."/>
            <person name="william w."/>
        </authorList>
    </citation>
    <scope>NUCLEOTIDE SEQUENCE</scope>
    <source>
        <strain evidence="2">Montdore</strain>
    </source>
</reference>